<dbReference type="PANTHER" id="PTHR34215">
    <property type="entry name" value="BLL0784 PROTEIN"/>
    <property type="match status" value="1"/>
</dbReference>
<dbReference type="KEGG" id="nav:JQS30_04880"/>
<dbReference type="Proteomes" id="UP000662939">
    <property type="component" value="Chromosome"/>
</dbReference>
<dbReference type="EMBL" id="CP070496">
    <property type="protein sequence ID" value="QSB06965.1"/>
    <property type="molecule type" value="Genomic_DNA"/>
</dbReference>
<reference evidence="3" key="1">
    <citation type="submission" date="2021-02" db="EMBL/GenBank/DDBJ databases">
        <title>Natronoglycomyces albus gen. nov., sp. nov, a haloalkaliphilic actinobacterium from a soda solonchak soil.</title>
        <authorList>
            <person name="Sorokin D.Y."/>
            <person name="Khijniak T.V."/>
            <person name="Zakharycheva A.P."/>
            <person name="Boueva O.V."/>
            <person name="Ariskina E.V."/>
            <person name="Hahnke R.L."/>
            <person name="Bunk B."/>
            <person name="Sproer C."/>
            <person name="Schumann P."/>
            <person name="Evtushenko L.I."/>
            <person name="Kublanov I.V."/>
        </authorList>
    </citation>
    <scope>NUCLEOTIDE SEQUENCE</scope>
    <source>
        <strain evidence="3">DSM 106290</strain>
    </source>
</reference>
<dbReference type="RefSeq" id="WP_343076180.1">
    <property type="nucleotide sequence ID" value="NZ_CP070496.1"/>
</dbReference>
<dbReference type="Pfam" id="PF04296">
    <property type="entry name" value="YlxR"/>
    <property type="match status" value="1"/>
</dbReference>
<evidence type="ECO:0000256" key="1">
    <source>
        <dbReference type="SAM" id="MobiDB-lite"/>
    </source>
</evidence>
<name>A0A895XUE1_9ACTN</name>
<evidence type="ECO:0000313" key="4">
    <source>
        <dbReference type="Proteomes" id="UP000662939"/>
    </source>
</evidence>
<evidence type="ECO:0000313" key="3">
    <source>
        <dbReference type="EMBL" id="QSB06965.1"/>
    </source>
</evidence>
<feature type="region of interest" description="Disordered" evidence="1">
    <location>
        <begin position="26"/>
        <end position="55"/>
    </location>
</feature>
<dbReference type="AlphaFoldDB" id="A0A895XUE1"/>
<dbReference type="PANTHER" id="PTHR34215:SF1">
    <property type="entry name" value="YLXR DOMAIN-CONTAINING PROTEIN"/>
    <property type="match status" value="1"/>
</dbReference>
<accession>A0A895XUE1</accession>
<keyword evidence="4" id="KW-1185">Reference proteome</keyword>
<feature type="compositionally biased region" description="Basic residues" evidence="1">
    <location>
        <begin position="46"/>
        <end position="55"/>
    </location>
</feature>
<feature type="domain" description="YlxR" evidence="2">
    <location>
        <begin position="1"/>
        <end position="78"/>
    </location>
</feature>
<protein>
    <submittedName>
        <fullName evidence="3">YlxR family protein</fullName>
    </submittedName>
</protein>
<proteinExistence type="predicted"/>
<dbReference type="SUPFAM" id="SSF64376">
    <property type="entry name" value="YlxR-like"/>
    <property type="match status" value="1"/>
</dbReference>
<organism evidence="3 4">
    <name type="scientific">Natronoglycomyces albus</name>
    <dbReference type="NCBI Taxonomy" id="2811108"/>
    <lineage>
        <taxon>Bacteria</taxon>
        <taxon>Bacillati</taxon>
        <taxon>Actinomycetota</taxon>
        <taxon>Actinomycetes</taxon>
        <taxon>Glycomycetales</taxon>
        <taxon>Glycomycetaceae</taxon>
        <taxon>Natronoglycomyces</taxon>
    </lineage>
</organism>
<dbReference type="InterPro" id="IPR007393">
    <property type="entry name" value="YlxR_dom"/>
</dbReference>
<sequence length="108" mass="11674">MCVGCRQRSAVNELLRVVAAHGPYGAAQQHPGGAGHHLVPDPSRQRSGRGAHVHRNRDCLDKAVSRRAFGRALRLSGPLDDTAVKNYVESHQVSHDIDGVGHTPDSRD</sequence>
<dbReference type="InterPro" id="IPR035931">
    <property type="entry name" value="YlxR-like_sf"/>
</dbReference>
<gene>
    <name evidence="3" type="ORF">JQS30_04880</name>
</gene>
<dbReference type="Gene3D" id="3.30.1230.10">
    <property type="entry name" value="YlxR-like"/>
    <property type="match status" value="1"/>
</dbReference>
<dbReference type="InterPro" id="IPR037465">
    <property type="entry name" value="YlxR"/>
</dbReference>
<evidence type="ECO:0000259" key="2">
    <source>
        <dbReference type="Pfam" id="PF04296"/>
    </source>
</evidence>